<dbReference type="CDD" id="cd05288">
    <property type="entry name" value="PGDH"/>
    <property type="match status" value="1"/>
</dbReference>
<dbReference type="Pfam" id="PF00107">
    <property type="entry name" value="ADH_zinc_N"/>
    <property type="match status" value="1"/>
</dbReference>
<dbReference type="PANTHER" id="PTHR43205:SF7">
    <property type="entry name" value="PROSTAGLANDIN REDUCTASE 1"/>
    <property type="match status" value="1"/>
</dbReference>
<dbReference type="InterPro" id="IPR036291">
    <property type="entry name" value="NAD(P)-bd_dom_sf"/>
</dbReference>
<dbReference type="PANTHER" id="PTHR43205">
    <property type="entry name" value="PROSTAGLANDIN REDUCTASE"/>
    <property type="match status" value="1"/>
</dbReference>
<accession>A0A6B1DV39</accession>
<dbReference type="InterPro" id="IPR045010">
    <property type="entry name" value="MDR_fam"/>
</dbReference>
<organism evidence="3">
    <name type="scientific">Caldilineaceae bacterium SB0662_bin_9</name>
    <dbReference type="NCBI Taxonomy" id="2605258"/>
    <lineage>
        <taxon>Bacteria</taxon>
        <taxon>Bacillati</taxon>
        <taxon>Chloroflexota</taxon>
        <taxon>Caldilineae</taxon>
        <taxon>Caldilineales</taxon>
        <taxon>Caldilineaceae</taxon>
    </lineage>
</organism>
<dbReference type="Pfam" id="PF16884">
    <property type="entry name" value="ADH_N_2"/>
    <property type="match status" value="1"/>
</dbReference>
<dbReference type="InterPro" id="IPR020843">
    <property type="entry name" value="ER"/>
</dbReference>
<dbReference type="InterPro" id="IPR011032">
    <property type="entry name" value="GroES-like_sf"/>
</dbReference>
<sequence>MGQIVNREVVLASRPDGMPAPENFEIRESVVPDLGSNELLIRNKFMSVDPYMRGRMRAGKSYAAPFQEGEAMYGGAVGTVVASNNANWKEGDEVVNSSGWREYTVSTGMGLNRVDTSIAPMQSFLGIAGMPGQTAYFGLLRVGEPKPGETVFVSAASGAVGGLVCQIAKLHGCRVVGSVGSAAKAQWLRDEAGVDETIVWRDTNDLSAELGRACPDGIDVYFENVGGEHLQAALANMNMYGRVAACGMISTYNARTPQPGPSNLMLIVGNRIRIQGFIVSDFAEDTDQFYANLKKWIDAGQVKWQETIVHGIEQAPQAFINLFTGANNGKMLVQLHD</sequence>
<dbReference type="SMART" id="SM00829">
    <property type="entry name" value="PKS_ER"/>
    <property type="match status" value="1"/>
</dbReference>
<dbReference type="FunFam" id="3.40.50.720:FF:000121">
    <property type="entry name" value="Prostaglandin reductase 2"/>
    <property type="match status" value="1"/>
</dbReference>
<evidence type="ECO:0000313" key="3">
    <source>
        <dbReference type="EMBL" id="MYD90562.1"/>
    </source>
</evidence>
<dbReference type="Gene3D" id="3.90.180.10">
    <property type="entry name" value="Medium-chain alcohol dehydrogenases, catalytic domain"/>
    <property type="match status" value="1"/>
</dbReference>
<dbReference type="InterPro" id="IPR041694">
    <property type="entry name" value="ADH_N_2"/>
</dbReference>
<evidence type="ECO:0000256" key="1">
    <source>
        <dbReference type="ARBA" id="ARBA00023002"/>
    </source>
</evidence>
<dbReference type="SUPFAM" id="SSF51735">
    <property type="entry name" value="NAD(P)-binding Rossmann-fold domains"/>
    <property type="match status" value="1"/>
</dbReference>
<dbReference type="SUPFAM" id="SSF50129">
    <property type="entry name" value="GroES-like"/>
    <property type="match status" value="2"/>
</dbReference>
<protein>
    <submittedName>
        <fullName evidence="3">NADP-dependent oxidoreductase</fullName>
    </submittedName>
</protein>
<dbReference type="InterPro" id="IPR013149">
    <property type="entry name" value="ADH-like_C"/>
</dbReference>
<gene>
    <name evidence="3" type="ORF">F4Y08_09550</name>
</gene>
<proteinExistence type="predicted"/>
<feature type="domain" description="Enoyl reductase (ER)" evidence="2">
    <location>
        <begin position="19"/>
        <end position="333"/>
    </location>
</feature>
<dbReference type="AlphaFoldDB" id="A0A6B1DV39"/>
<evidence type="ECO:0000259" key="2">
    <source>
        <dbReference type="SMART" id="SM00829"/>
    </source>
</evidence>
<dbReference type="Gene3D" id="3.40.50.720">
    <property type="entry name" value="NAD(P)-binding Rossmann-like Domain"/>
    <property type="match status" value="1"/>
</dbReference>
<comment type="caution">
    <text evidence="3">The sequence shown here is derived from an EMBL/GenBank/DDBJ whole genome shotgun (WGS) entry which is preliminary data.</text>
</comment>
<dbReference type="GO" id="GO:0016628">
    <property type="term" value="F:oxidoreductase activity, acting on the CH-CH group of donors, NAD or NADP as acceptor"/>
    <property type="evidence" value="ECO:0007669"/>
    <property type="project" value="InterPro"/>
</dbReference>
<reference evidence="3" key="1">
    <citation type="submission" date="2019-09" db="EMBL/GenBank/DDBJ databases">
        <title>Characterisation of the sponge microbiome using genome-centric metagenomics.</title>
        <authorList>
            <person name="Engelberts J.P."/>
            <person name="Robbins S.J."/>
            <person name="De Goeij J.M."/>
            <person name="Aranda M."/>
            <person name="Bell S.C."/>
            <person name="Webster N.S."/>
        </authorList>
    </citation>
    <scope>NUCLEOTIDE SEQUENCE</scope>
    <source>
        <strain evidence="3">SB0662_bin_9</strain>
    </source>
</reference>
<name>A0A6B1DV39_9CHLR</name>
<keyword evidence="1" id="KW-0560">Oxidoreductase</keyword>
<dbReference type="EMBL" id="VXPY01000069">
    <property type="protein sequence ID" value="MYD90562.1"/>
    <property type="molecule type" value="Genomic_DNA"/>
</dbReference>